<evidence type="ECO:0000259" key="5">
    <source>
        <dbReference type="PROSITE" id="PS50977"/>
    </source>
</evidence>
<keyword evidence="1" id="KW-0805">Transcription regulation</keyword>
<feature type="DNA-binding region" description="H-T-H motif" evidence="4">
    <location>
        <begin position="24"/>
        <end position="43"/>
    </location>
</feature>
<evidence type="ECO:0000256" key="2">
    <source>
        <dbReference type="ARBA" id="ARBA00023125"/>
    </source>
</evidence>
<dbReference type="SUPFAM" id="SSF48498">
    <property type="entry name" value="Tetracyclin repressor-like, C-terminal domain"/>
    <property type="match status" value="1"/>
</dbReference>
<dbReference type="RefSeq" id="WP_168517407.1">
    <property type="nucleotide sequence ID" value="NZ_JAAXLS010000012.1"/>
</dbReference>
<dbReference type="InterPro" id="IPR001647">
    <property type="entry name" value="HTH_TetR"/>
</dbReference>
<accession>A0ABX1J571</accession>
<dbReference type="Proteomes" id="UP000715441">
    <property type="component" value="Unassembled WGS sequence"/>
</dbReference>
<evidence type="ECO:0000313" key="6">
    <source>
        <dbReference type="EMBL" id="NKQ54948.1"/>
    </source>
</evidence>
<gene>
    <name evidence="6" type="ORF">HFP15_18860</name>
</gene>
<dbReference type="PROSITE" id="PS50977">
    <property type="entry name" value="HTH_TETR_2"/>
    <property type="match status" value="1"/>
</dbReference>
<organism evidence="6 7">
    <name type="scientific">Amycolatopsis acididurans</name>
    <dbReference type="NCBI Taxonomy" id="2724524"/>
    <lineage>
        <taxon>Bacteria</taxon>
        <taxon>Bacillati</taxon>
        <taxon>Actinomycetota</taxon>
        <taxon>Actinomycetes</taxon>
        <taxon>Pseudonocardiales</taxon>
        <taxon>Pseudonocardiaceae</taxon>
        <taxon>Amycolatopsis</taxon>
    </lineage>
</organism>
<dbReference type="EMBL" id="JAAXLS010000012">
    <property type="protein sequence ID" value="NKQ54948.1"/>
    <property type="molecule type" value="Genomic_DNA"/>
</dbReference>
<sequence length="191" mass="20970">MGTRERILAAATEIMREQGYARATTKEIARAAGFSEAALYKHFRDKTEIFLGVLSEQLPPLGVLDGQAGKSTVRANLTRFTRAAVDFYARSFPIAASVFSTRELLAAHRSALQELDAGPRRPLAALAQYLREEQKLDRLARSADVDAMAALLFGACFQQAFLLHFDGEEPSPDMLDGLAKSLVRTLLNGVR</sequence>
<keyword evidence="2 4" id="KW-0238">DNA-binding</keyword>
<dbReference type="InterPro" id="IPR009057">
    <property type="entry name" value="Homeodomain-like_sf"/>
</dbReference>
<dbReference type="SUPFAM" id="SSF46689">
    <property type="entry name" value="Homeodomain-like"/>
    <property type="match status" value="1"/>
</dbReference>
<evidence type="ECO:0000256" key="4">
    <source>
        <dbReference type="PROSITE-ProRule" id="PRU00335"/>
    </source>
</evidence>
<proteinExistence type="predicted"/>
<dbReference type="Pfam" id="PF00440">
    <property type="entry name" value="TetR_N"/>
    <property type="match status" value="1"/>
</dbReference>
<dbReference type="InterPro" id="IPR036271">
    <property type="entry name" value="Tet_transcr_reg_TetR-rel_C_sf"/>
</dbReference>
<dbReference type="PRINTS" id="PR00455">
    <property type="entry name" value="HTHTETR"/>
</dbReference>
<dbReference type="InterPro" id="IPR050109">
    <property type="entry name" value="HTH-type_TetR-like_transc_reg"/>
</dbReference>
<protein>
    <submittedName>
        <fullName evidence="6">TetR/AcrR family transcriptional regulator</fullName>
    </submittedName>
</protein>
<dbReference type="PANTHER" id="PTHR30055:SF234">
    <property type="entry name" value="HTH-TYPE TRANSCRIPTIONAL REGULATOR BETI"/>
    <property type="match status" value="1"/>
</dbReference>
<feature type="domain" description="HTH tetR-type" evidence="5">
    <location>
        <begin position="1"/>
        <end position="61"/>
    </location>
</feature>
<keyword evidence="3" id="KW-0804">Transcription</keyword>
<evidence type="ECO:0000256" key="3">
    <source>
        <dbReference type="ARBA" id="ARBA00023163"/>
    </source>
</evidence>
<comment type="caution">
    <text evidence="6">The sequence shown here is derived from an EMBL/GenBank/DDBJ whole genome shotgun (WGS) entry which is preliminary data.</text>
</comment>
<keyword evidence="7" id="KW-1185">Reference proteome</keyword>
<dbReference type="PANTHER" id="PTHR30055">
    <property type="entry name" value="HTH-TYPE TRANSCRIPTIONAL REGULATOR RUTR"/>
    <property type="match status" value="1"/>
</dbReference>
<reference evidence="6 7" key="1">
    <citation type="submission" date="2020-04" db="EMBL/GenBank/DDBJ databases">
        <title>Novel species.</title>
        <authorList>
            <person name="Teo W.F.A."/>
            <person name="Lipun K."/>
            <person name="Srisuk N."/>
            <person name="Duangmal K."/>
        </authorList>
    </citation>
    <scope>NUCLEOTIDE SEQUENCE [LARGE SCALE GENOMIC DNA]</scope>
    <source>
        <strain evidence="6 7">K13G38</strain>
    </source>
</reference>
<name>A0ABX1J571_9PSEU</name>
<evidence type="ECO:0000313" key="7">
    <source>
        <dbReference type="Proteomes" id="UP000715441"/>
    </source>
</evidence>
<dbReference type="Gene3D" id="1.10.357.10">
    <property type="entry name" value="Tetracycline Repressor, domain 2"/>
    <property type="match status" value="1"/>
</dbReference>
<evidence type="ECO:0000256" key="1">
    <source>
        <dbReference type="ARBA" id="ARBA00023015"/>
    </source>
</evidence>